<name>X1TWK3_9ZZZZ</name>
<reference evidence="1" key="1">
    <citation type="journal article" date="2014" name="Front. Microbiol.">
        <title>High frequency of phylogenetically diverse reductive dehalogenase-homologous genes in deep subseafloor sedimentary metagenomes.</title>
        <authorList>
            <person name="Kawai M."/>
            <person name="Futagami T."/>
            <person name="Toyoda A."/>
            <person name="Takaki Y."/>
            <person name="Nishi S."/>
            <person name="Hori S."/>
            <person name="Arai W."/>
            <person name="Tsubouchi T."/>
            <person name="Morono Y."/>
            <person name="Uchiyama I."/>
            <person name="Ito T."/>
            <person name="Fujiyama A."/>
            <person name="Inagaki F."/>
            <person name="Takami H."/>
        </authorList>
    </citation>
    <scope>NUCLEOTIDE SEQUENCE</scope>
    <source>
        <strain evidence="1">Expedition CK06-06</strain>
    </source>
</reference>
<organism evidence="1">
    <name type="scientific">marine sediment metagenome</name>
    <dbReference type="NCBI Taxonomy" id="412755"/>
    <lineage>
        <taxon>unclassified sequences</taxon>
        <taxon>metagenomes</taxon>
        <taxon>ecological metagenomes</taxon>
    </lineage>
</organism>
<accession>X1TWK3</accession>
<dbReference type="EMBL" id="BARW01029460">
    <property type="protein sequence ID" value="GAJ09713.1"/>
    <property type="molecule type" value="Genomic_DNA"/>
</dbReference>
<sequence length="31" mass="3597">LPPNRRQNNGNIVQMSKNDAGFEHYVTIVRQ</sequence>
<gene>
    <name evidence="1" type="ORF">S12H4_47334</name>
</gene>
<dbReference type="AlphaFoldDB" id="X1TWK3"/>
<feature type="non-terminal residue" evidence="1">
    <location>
        <position position="1"/>
    </location>
</feature>
<proteinExistence type="predicted"/>
<evidence type="ECO:0000313" key="1">
    <source>
        <dbReference type="EMBL" id="GAJ09713.1"/>
    </source>
</evidence>
<comment type="caution">
    <text evidence="1">The sequence shown here is derived from an EMBL/GenBank/DDBJ whole genome shotgun (WGS) entry which is preliminary data.</text>
</comment>
<protein>
    <submittedName>
        <fullName evidence="1">Uncharacterized protein</fullName>
    </submittedName>
</protein>